<gene>
    <name evidence="1" type="ORF">LCGC14_1117890</name>
</gene>
<name>A0A0F9MSQ1_9ZZZZ</name>
<organism evidence="1">
    <name type="scientific">marine sediment metagenome</name>
    <dbReference type="NCBI Taxonomy" id="412755"/>
    <lineage>
        <taxon>unclassified sequences</taxon>
        <taxon>metagenomes</taxon>
        <taxon>ecological metagenomes</taxon>
    </lineage>
</organism>
<dbReference type="EMBL" id="LAZR01005151">
    <property type="protein sequence ID" value="KKN02417.1"/>
    <property type="molecule type" value="Genomic_DNA"/>
</dbReference>
<evidence type="ECO:0000313" key="1">
    <source>
        <dbReference type="EMBL" id="KKN02417.1"/>
    </source>
</evidence>
<comment type="caution">
    <text evidence="1">The sequence shown here is derived from an EMBL/GenBank/DDBJ whole genome shotgun (WGS) entry which is preliminary data.</text>
</comment>
<sequence length="68" mass="7611">MIMASLFELNVQKAPIKPIVLRKVRRGEILEGKTYKLKSIIKVKMGLRGPTTILKEHPTGAEVGARKK</sequence>
<accession>A0A0F9MSQ1</accession>
<dbReference type="AlphaFoldDB" id="A0A0F9MSQ1"/>
<proteinExistence type="predicted"/>
<protein>
    <submittedName>
        <fullName evidence="1">Uncharacterized protein</fullName>
    </submittedName>
</protein>
<reference evidence="1" key="1">
    <citation type="journal article" date="2015" name="Nature">
        <title>Complex archaea that bridge the gap between prokaryotes and eukaryotes.</title>
        <authorList>
            <person name="Spang A."/>
            <person name="Saw J.H."/>
            <person name="Jorgensen S.L."/>
            <person name="Zaremba-Niedzwiedzka K."/>
            <person name="Martijn J."/>
            <person name="Lind A.E."/>
            <person name="van Eijk R."/>
            <person name="Schleper C."/>
            <person name="Guy L."/>
            <person name="Ettema T.J."/>
        </authorList>
    </citation>
    <scope>NUCLEOTIDE SEQUENCE</scope>
</reference>